<keyword evidence="1" id="KW-1133">Transmembrane helix</keyword>
<dbReference type="AlphaFoldDB" id="A0A4Z1L704"/>
<reference evidence="2 3" key="1">
    <citation type="submission" date="2017-12" db="EMBL/GenBank/DDBJ databases">
        <title>Comparative genomics of Botrytis spp.</title>
        <authorList>
            <person name="Valero-Jimenez C.A."/>
            <person name="Tapia P."/>
            <person name="Veloso J."/>
            <person name="Silva-Moreno E."/>
            <person name="Staats M."/>
            <person name="Valdes J.H."/>
            <person name="Van Kan J.A.L."/>
        </authorList>
    </citation>
    <scope>NUCLEOTIDE SEQUENCE [LARGE SCALE GENOMIC DNA]</scope>
    <source>
        <strain evidence="2 3">MUCL3349</strain>
    </source>
</reference>
<dbReference type="PANTHER" id="PTHR35041:SF3">
    <property type="entry name" value="FORMYLMETHIONINE DEFORMYLASE-LIKE PROTEIN"/>
    <property type="match status" value="1"/>
</dbReference>
<name>A0A4Z1L704_9HELO</name>
<dbReference type="EMBL" id="PQXO01000002">
    <property type="protein sequence ID" value="TGO92507.1"/>
    <property type="molecule type" value="Genomic_DNA"/>
</dbReference>
<feature type="transmembrane region" description="Helical" evidence="1">
    <location>
        <begin position="138"/>
        <end position="162"/>
    </location>
</feature>
<dbReference type="PANTHER" id="PTHR35041">
    <property type="entry name" value="MEDIATOR OF RNA POLYMERASE II TRANSCRIPTION SUBUNIT 1"/>
    <property type="match status" value="1"/>
</dbReference>
<keyword evidence="3" id="KW-1185">Reference proteome</keyword>
<sequence length="250" mass="26687">MHDSQFVALASTLAGNATLSIEGSGLPGLSNGSNDLRSFIIGECNIIALGLLADEEFQRSPFISKMSTPNETNAGTKNLYATCPTQPYQCRNQSILRAIKDLSNNITISYLSSPALASTKLRNITTSDTMIVYLYRPLFLILSYGIGFLFTSIAVIIGLHSIHVNGVSYSSLFSTILATTRNADLDALTSGASLDADPLAKNIKQTKLKFGPVLGKEGMCQSSVPGCGVSHIASGLEGTIRDLKKRGQYL</sequence>
<evidence type="ECO:0000256" key="1">
    <source>
        <dbReference type="SAM" id="Phobius"/>
    </source>
</evidence>
<protein>
    <submittedName>
        <fullName evidence="2">Uncharacterized protein</fullName>
    </submittedName>
</protein>
<evidence type="ECO:0000313" key="2">
    <source>
        <dbReference type="EMBL" id="TGO92507.1"/>
    </source>
</evidence>
<dbReference type="STRING" id="87229.A0A4Z1L704"/>
<gene>
    <name evidence="2" type="ORF">BPOR_0002g00540</name>
</gene>
<keyword evidence="1" id="KW-0472">Membrane</keyword>
<accession>A0A4Z1L704</accession>
<organism evidence="2 3">
    <name type="scientific">Botrytis porri</name>
    <dbReference type="NCBI Taxonomy" id="87229"/>
    <lineage>
        <taxon>Eukaryota</taxon>
        <taxon>Fungi</taxon>
        <taxon>Dikarya</taxon>
        <taxon>Ascomycota</taxon>
        <taxon>Pezizomycotina</taxon>
        <taxon>Leotiomycetes</taxon>
        <taxon>Helotiales</taxon>
        <taxon>Sclerotiniaceae</taxon>
        <taxon>Botrytis</taxon>
    </lineage>
</organism>
<comment type="caution">
    <text evidence="2">The sequence shown here is derived from an EMBL/GenBank/DDBJ whole genome shotgun (WGS) entry which is preliminary data.</text>
</comment>
<proteinExistence type="predicted"/>
<dbReference type="Proteomes" id="UP000297280">
    <property type="component" value="Unassembled WGS sequence"/>
</dbReference>
<dbReference type="OrthoDB" id="5340195at2759"/>
<keyword evidence="1" id="KW-0812">Transmembrane</keyword>
<evidence type="ECO:0000313" key="3">
    <source>
        <dbReference type="Proteomes" id="UP000297280"/>
    </source>
</evidence>